<evidence type="ECO:0000256" key="4">
    <source>
        <dbReference type="SAM" id="MobiDB-lite"/>
    </source>
</evidence>
<dbReference type="AlphaFoldDB" id="A0A919DE78"/>
<proteinExistence type="inferred from homology"/>
<keyword evidence="7" id="KW-1185">Reference proteome</keyword>
<name>A0A919DE78_9ACTN</name>
<dbReference type="Proteomes" id="UP000608024">
    <property type="component" value="Unassembled WGS sequence"/>
</dbReference>
<dbReference type="InterPro" id="IPR015424">
    <property type="entry name" value="PyrdxlP-dep_Trfase"/>
</dbReference>
<accession>A0A919DE78</accession>
<evidence type="ECO:0000313" key="7">
    <source>
        <dbReference type="Proteomes" id="UP000608024"/>
    </source>
</evidence>
<dbReference type="GO" id="GO:0008732">
    <property type="term" value="F:L-allo-threonine aldolase activity"/>
    <property type="evidence" value="ECO:0007669"/>
    <property type="project" value="TreeGrafter"/>
</dbReference>
<organism evidence="6 7">
    <name type="scientific">Streptomyces longispororuber</name>
    <dbReference type="NCBI Taxonomy" id="68230"/>
    <lineage>
        <taxon>Bacteria</taxon>
        <taxon>Bacillati</taxon>
        <taxon>Actinomycetota</taxon>
        <taxon>Actinomycetes</taxon>
        <taxon>Kitasatosporales</taxon>
        <taxon>Streptomycetaceae</taxon>
        <taxon>Streptomyces</taxon>
    </lineage>
</organism>
<dbReference type="Gene3D" id="3.40.640.10">
    <property type="entry name" value="Type I PLP-dependent aspartate aminotransferase-like (Major domain)"/>
    <property type="match status" value="1"/>
</dbReference>
<protein>
    <submittedName>
        <fullName evidence="6">Threonine aldolase</fullName>
    </submittedName>
</protein>
<feature type="compositionally biased region" description="Pro residues" evidence="4">
    <location>
        <begin position="35"/>
        <end position="46"/>
    </location>
</feature>
<dbReference type="InterPro" id="IPR015421">
    <property type="entry name" value="PyrdxlP-dep_Trfase_major"/>
</dbReference>
<comment type="caution">
    <text evidence="6">The sequence shown here is derived from an EMBL/GenBank/DDBJ whole genome shotgun (WGS) entry which is preliminary data.</text>
</comment>
<dbReference type="PANTHER" id="PTHR48097:SF9">
    <property type="entry name" value="L-THREONINE ALDOLASE"/>
    <property type="match status" value="1"/>
</dbReference>
<evidence type="ECO:0000256" key="2">
    <source>
        <dbReference type="ARBA" id="ARBA00006966"/>
    </source>
</evidence>
<reference evidence="6" key="2">
    <citation type="submission" date="2020-09" db="EMBL/GenBank/DDBJ databases">
        <authorList>
            <person name="Sun Q."/>
            <person name="Ohkuma M."/>
        </authorList>
    </citation>
    <scope>NUCLEOTIDE SEQUENCE</scope>
    <source>
        <strain evidence="6">JCM 4784</strain>
    </source>
</reference>
<evidence type="ECO:0000313" key="6">
    <source>
        <dbReference type="EMBL" id="GHE37547.1"/>
    </source>
</evidence>
<dbReference type="SUPFAM" id="SSF53383">
    <property type="entry name" value="PLP-dependent transferases"/>
    <property type="match status" value="1"/>
</dbReference>
<evidence type="ECO:0000256" key="3">
    <source>
        <dbReference type="ARBA" id="ARBA00022898"/>
    </source>
</evidence>
<feature type="compositionally biased region" description="Pro residues" evidence="4">
    <location>
        <begin position="11"/>
        <end position="20"/>
    </location>
</feature>
<feature type="domain" description="Aromatic amino acid beta-eliminating lyase/threonine aldolase" evidence="5">
    <location>
        <begin position="106"/>
        <end position="347"/>
    </location>
</feature>
<dbReference type="Pfam" id="PF01212">
    <property type="entry name" value="Beta_elim_lyase"/>
    <property type="match status" value="1"/>
</dbReference>
<dbReference type="RefSeq" id="WP_190134030.1">
    <property type="nucleotide sequence ID" value="NZ_BNBT01000003.1"/>
</dbReference>
<reference evidence="6" key="1">
    <citation type="journal article" date="2014" name="Int. J. Syst. Evol. Microbiol.">
        <title>Complete genome sequence of Corynebacterium casei LMG S-19264T (=DSM 44701T), isolated from a smear-ripened cheese.</title>
        <authorList>
            <consortium name="US DOE Joint Genome Institute (JGI-PGF)"/>
            <person name="Walter F."/>
            <person name="Albersmeier A."/>
            <person name="Kalinowski J."/>
            <person name="Ruckert C."/>
        </authorList>
    </citation>
    <scope>NUCLEOTIDE SEQUENCE</scope>
    <source>
        <strain evidence="6">JCM 4784</strain>
    </source>
</reference>
<comment type="cofactor">
    <cofactor evidence="1">
        <name>pyridoxal 5'-phosphate</name>
        <dbReference type="ChEBI" id="CHEBI:597326"/>
    </cofactor>
</comment>
<keyword evidence="3" id="KW-0663">Pyridoxal phosphate</keyword>
<feature type="compositionally biased region" description="Low complexity" evidence="4">
    <location>
        <begin position="23"/>
        <end position="34"/>
    </location>
</feature>
<feature type="region of interest" description="Disordered" evidence="4">
    <location>
        <begin position="1"/>
        <end position="69"/>
    </location>
</feature>
<dbReference type="Gene3D" id="3.90.1150.10">
    <property type="entry name" value="Aspartate Aminotransferase, domain 1"/>
    <property type="match status" value="1"/>
</dbReference>
<evidence type="ECO:0000259" key="5">
    <source>
        <dbReference type="Pfam" id="PF01212"/>
    </source>
</evidence>
<dbReference type="GO" id="GO:0006545">
    <property type="term" value="P:glycine biosynthetic process"/>
    <property type="evidence" value="ECO:0007669"/>
    <property type="project" value="TreeGrafter"/>
</dbReference>
<dbReference type="EMBL" id="BNBT01000003">
    <property type="protein sequence ID" value="GHE37547.1"/>
    <property type="molecule type" value="Genomic_DNA"/>
</dbReference>
<dbReference type="GO" id="GO:0006567">
    <property type="term" value="P:L-threonine catabolic process"/>
    <property type="evidence" value="ECO:0007669"/>
    <property type="project" value="TreeGrafter"/>
</dbReference>
<dbReference type="PANTHER" id="PTHR48097">
    <property type="entry name" value="L-THREONINE ALDOLASE-RELATED"/>
    <property type="match status" value="1"/>
</dbReference>
<gene>
    <name evidence="6" type="ORF">GCM10018785_04090</name>
</gene>
<dbReference type="InterPro" id="IPR001597">
    <property type="entry name" value="ArAA_b-elim_lyase/Thr_aldolase"/>
</dbReference>
<dbReference type="InterPro" id="IPR015422">
    <property type="entry name" value="PyrdxlP-dep_Trfase_small"/>
</dbReference>
<evidence type="ECO:0000256" key="1">
    <source>
        <dbReference type="ARBA" id="ARBA00001933"/>
    </source>
</evidence>
<feature type="compositionally biased region" description="Basic and acidic residues" evidence="4">
    <location>
        <begin position="1"/>
        <end position="10"/>
    </location>
</feature>
<sequence>MTAHDARHDAPPPSASPPHEPAADGLAPGALAPGVPGPVAPGPVAPGPHESTESTEASAVTAEEEPDEHARRVAAARGARRLLSRPPATVPLSERLTALTEGAADVADLDQGTDMYGDGVVADLEDEVARLLGKEAAAFFPTGTMAQQVALRCWAGRTGNPVVALHPRSHPEVHERGALGAVSGLRTAHPTDAPRPPTAEEVRDFEEPFGTLMLELPLREPGFLLPTWDELQDVVAAARERDAVVHFDGARLWECVPHFGRPLDEIAGLADSVYVSFYKSLEGLAGAALAGPRTLVDEARAWRHRYGGLGFQQFPTALSAMLGVRRVLPRLPEYVAHARVVADALSEGLATSPVPWSRVHPAPPHTHQFQVWLPYPPDVLNEAALAQAEQTGTLLFWRWFPDGPPGLSVTEVTVNGPGLTWTADDVREAVADFVRRLP</sequence>
<dbReference type="GO" id="GO:0005829">
    <property type="term" value="C:cytosol"/>
    <property type="evidence" value="ECO:0007669"/>
    <property type="project" value="TreeGrafter"/>
</dbReference>
<comment type="similarity">
    <text evidence="2">Belongs to the threonine aldolase family.</text>
</comment>